<name>A0AA88CL20_FICCA</name>
<dbReference type="EMBL" id="BTGU01005310">
    <property type="protein sequence ID" value="GMN21715.1"/>
    <property type="molecule type" value="Genomic_DNA"/>
</dbReference>
<dbReference type="Proteomes" id="UP001187192">
    <property type="component" value="Unassembled WGS sequence"/>
</dbReference>
<accession>A0AA88CL20</accession>
<gene>
    <name evidence="1" type="ORF">TIFTF001_047314</name>
</gene>
<comment type="caution">
    <text evidence="1">The sequence shown here is derived from an EMBL/GenBank/DDBJ whole genome shotgun (WGS) entry which is preliminary data.</text>
</comment>
<keyword evidence="2" id="KW-1185">Reference proteome</keyword>
<evidence type="ECO:0000313" key="1">
    <source>
        <dbReference type="EMBL" id="GMN21715.1"/>
    </source>
</evidence>
<sequence>MLFSEAQTTTSNFLSGKSDRTVQQVFKPQETTTSYLQKKTVTMYLVAGGRGDIEGYAGSTWYCTVRSCCSLVSEFSVPVFSAENAPSVGANTVIPCDPPPLSCELIWSDTCVPFNSFMNVVNCPAFFSTAITSAGPAAAAAAVGDAAGLWAEVGERRNRRNEGKREVFACGGRKNRGGIVAGSG</sequence>
<organism evidence="1 2">
    <name type="scientific">Ficus carica</name>
    <name type="common">Common fig</name>
    <dbReference type="NCBI Taxonomy" id="3494"/>
    <lineage>
        <taxon>Eukaryota</taxon>
        <taxon>Viridiplantae</taxon>
        <taxon>Streptophyta</taxon>
        <taxon>Embryophyta</taxon>
        <taxon>Tracheophyta</taxon>
        <taxon>Spermatophyta</taxon>
        <taxon>Magnoliopsida</taxon>
        <taxon>eudicotyledons</taxon>
        <taxon>Gunneridae</taxon>
        <taxon>Pentapetalae</taxon>
        <taxon>rosids</taxon>
        <taxon>fabids</taxon>
        <taxon>Rosales</taxon>
        <taxon>Moraceae</taxon>
        <taxon>Ficeae</taxon>
        <taxon>Ficus</taxon>
    </lineage>
</organism>
<evidence type="ECO:0000313" key="2">
    <source>
        <dbReference type="Proteomes" id="UP001187192"/>
    </source>
</evidence>
<proteinExistence type="predicted"/>
<protein>
    <submittedName>
        <fullName evidence="1">Uncharacterized protein</fullName>
    </submittedName>
</protein>
<reference evidence="1" key="1">
    <citation type="submission" date="2023-07" db="EMBL/GenBank/DDBJ databases">
        <title>draft genome sequence of fig (Ficus carica).</title>
        <authorList>
            <person name="Takahashi T."/>
            <person name="Nishimura K."/>
        </authorList>
    </citation>
    <scope>NUCLEOTIDE SEQUENCE</scope>
</reference>
<dbReference type="AlphaFoldDB" id="A0AA88CL20"/>